<protein>
    <recommendedName>
        <fullName evidence="2">SGNH hydrolase-type esterase domain-containing protein</fullName>
    </recommendedName>
</protein>
<sequence>MEDKFCLIGNSHTTQFDNPNMNILYGYGASICGLYNENSVLKLKQQILDYQNQNQDKTLIFFLGQSDIEFIYYYKSIKNSKKLLIDEFIVSCVDKYIEFVKTYINNPIILGINPTVIKSNEHIFNVNFREISNYNPAGSNLLNINYDDVKDYYDNFKIRFDNNLKFNKILKCECEKNNIIYVDLNDEILNEDMSVNEKYIPTYEDHHIVKNISLYNTLINKIKNYI</sequence>
<dbReference type="EMBL" id="MN739625">
    <property type="protein sequence ID" value="QHT16424.1"/>
    <property type="molecule type" value="Genomic_DNA"/>
</dbReference>
<dbReference type="AlphaFoldDB" id="A0A6C0DJG7"/>
<organism evidence="1">
    <name type="scientific">viral metagenome</name>
    <dbReference type="NCBI Taxonomy" id="1070528"/>
    <lineage>
        <taxon>unclassified sequences</taxon>
        <taxon>metagenomes</taxon>
        <taxon>organismal metagenomes</taxon>
    </lineage>
</organism>
<evidence type="ECO:0008006" key="2">
    <source>
        <dbReference type="Google" id="ProtNLM"/>
    </source>
</evidence>
<name>A0A6C0DJG7_9ZZZZ</name>
<proteinExistence type="predicted"/>
<evidence type="ECO:0000313" key="1">
    <source>
        <dbReference type="EMBL" id="QHT16424.1"/>
    </source>
</evidence>
<reference evidence="1" key="1">
    <citation type="journal article" date="2020" name="Nature">
        <title>Giant virus diversity and host interactions through global metagenomics.</title>
        <authorList>
            <person name="Schulz F."/>
            <person name="Roux S."/>
            <person name="Paez-Espino D."/>
            <person name="Jungbluth S."/>
            <person name="Walsh D.A."/>
            <person name="Denef V.J."/>
            <person name="McMahon K.D."/>
            <person name="Konstantinidis K.T."/>
            <person name="Eloe-Fadrosh E.A."/>
            <person name="Kyrpides N.C."/>
            <person name="Woyke T."/>
        </authorList>
    </citation>
    <scope>NUCLEOTIDE SEQUENCE</scope>
    <source>
        <strain evidence="1">GVMAG-M-3300023174-182</strain>
    </source>
</reference>
<accession>A0A6C0DJG7</accession>